<organism evidence="1 2">
    <name type="scientific">Lepagella muris</name>
    <dbReference type="NCBI Taxonomy" id="3032870"/>
    <lineage>
        <taxon>Bacteria</taxon>
        <taxon>Pseudomonadati</taxon>
        <taxon>Bacteroidota</taxon>
        <taxon>Bacteroidia</taxon>
        <taxon>Bacteroidales</taxon>
        <taxon>Muribaculaceae</taxon>
        <taxon>Lepagella</taxon>
    </lineage>
</organism>
<dbReference type="EMBL" id="SRYB01000008">
    <property type="protein sequence ID" value="TGY79126.1"/>
    <property type="molecule type" value="Genomic_DNA"/>
</dbReference>
<protein>
    <submittedName>
        <fullName evidence="1">Efflux RND transporter periplasmic adaptor subunit</fullName>
    </submittedName>
</protein>
<comment type="caution">
    <text evidence="1">The sequence shown here is derived from an EMBL/GenBank/DDBJ whole genome shotgun (WGS) entry which is preliminary data.</text>
</comment>
<sequence length="386" mass="42555">MRYINFMPAAAIVMAVTSCSEKPRMELETYTVEPTSMSEIVTATGTMESVTSVDVGTQVTGIIDKLYVDYNDTVTKGQLLAEIEKTLLDSELKSADASMASAKANYEYAKKNYERDKALHDEQLISDYEFQTSKKDFDVARLSYEKTQADRVRAAKNLNYAEIYSPIDGIVVSREVEVGQTVVSSMNVANLYVIADLDNMQVVGAVDEADIGQVKVGQHVTFTVDSYPDDTFDGTVTQVRINPTTTNNVVTYEVIVGAANPEHKLIPGMTANLTIYTLELNDVTAVPLKALKFQPTPAGEDDKLPQPKPLSEPGKHTLWVVRGNDLVQTDVELGVSNSVYQQIKTGLKPGDKVALQYHLQMMQPQKEGQGEENPFMPKPPGANRKR</sequence>
<keyword evidence="2" id="KW-1185">Reference proteome</keyword>
<dbReference type="Proteomes" id="UP000306319">
    <property type="component" value="Unassembled WGS sequence"/>
</dbReference>
<reference evidence="1" key="1">
    <citation type="submission" date="2019-04" db="EMBL/GenBank/DDBJ databases">
        <title>Microbes associate with the intestines of laboratory mice.</title>
        <authorList>
            <person name="Navarre W."/>
            <person name="Wong E."/>
            <person name="Huang K."/>
            <person name="Tropini C."/>
            <person name="Ng K."/>
            <person name="Yu B."/>
        </authorList>
    </citation>
    <scope>NUCLEOTIDE SEQUENCE</scope>
    <source>
        <strain evidence="1">NM04_E33</strain>
    </source>
</reference>
<name>A0AC61RLD2_9BACT</name>
<proteinExistence type="predicted"/>
<evidence type="ECO:0000313" key="1">
    <source>
        <dbReference type="EMBL" id="TGY79126.1"/>
    </source>
</evidence>
<accession>A0AC61RLD2</accession>
<evidence type="ECO:0000313" key="2">
    <source>
        <dbReference type="Proteomes" id="UP000306319"/>
    </source>
</evidence>
<gene>
    <name evidence="1" type="ORF">E5331_07010</name>
</gene>